<dbReference type="SUPFAM" id="SSF54928">
    <property type="entry name" value="RNA-binding domain, RBD"/>
    <property type="match status" value="1"/>
</dbReference>
<evidence type="ECO:0000313" key="1">
    <source>
        <dbReference type="Proteomes" id="UP000887574"/>
    </source>
</evidence>
<sequence length="139" mass="15116">MLKGKNQAFVEYESESSAQSLVNVAEACPMAIRGRTIFCQFSTHQELKTDRKAATKDGYIFGGEEISASTGSQWQEEMGLSVRGTAPSPTAPVAIPIAVVHGSACLVYLGHPHPIFSLHFSYLFLGMLQNTELVQLRLA</sequence>
<dbReference type="WBParaSite" id="jg4544">
    <property type="protein sequence ID" value="jg4544"/>
    <property type="gene ID" value="jg4544"/>
</dbReference>
<dbReference type="AlphaFoldDB" id="A0A915ECY5"/>
<accession>A0A915ECY5</accession>
<evidence type="ECO:0000313" key="2">
    <source>
        <dbReference type="WBParaSite" id="jg4544"/>
    </source>
</evidence>
<dbReference type="Gene3D" id="3.30.70.330">
    <property type="match status" value="1"/>
</dbReference>
<name>A0A915ECY5_9BILA</name>
<proteinExistence type="predicted"/>
<protein>
    <submittedName>
        <fullName evidence="2">RRM domain-containing protein</fullName>
    </submittedName>
</protein>
<dbReference type="PANTHER" id="PTHR15592">
    <property type="entry name" value="MATRIN 3/NUCLEAR PROTEIN 220-RELATED"/>
    <property type="match status" value="1"/>
</dbReference>
<reference evidence="2" key="1">
    <citation type="submission" date="2022-11" db="UniProtKB">
        <authorList>
            <consortium name="WormBaseParasite"/>
        </authorList>
    </citation>
    <scope>IDENTIFICATION</scope>
</reference>
<dbReference type="GO" id="GO:0003676">
    <property type="term" value="F:nucleic acid binding"/>
    <property type="evidence" value="ECO:0007669"/>
    <property type="project" value="InterPro"/>
</dbReference>
<dbReference type="InterPro" id="IPR012677">
    <property type="entry name" value="Nucleotide-bd_a/b_plait_sf"/>
</dbReference>
<organism evidence="1 2">
    <name type="scientific">Ditylenchus dipsaci</name>
    <dbReference type="NCBI Taxonomy" id="166011"/>
    <lineage>
        <taxon>Eukaryota</taxon>
        <taxon>Metazoa</taxon>
        <taxon>Ecdysozoa</taxon>
        <taxon>Nematoda</taxon>
        <taxon>Chromadorea</taxon>
        <taxon>Rhabditida</taxon>
        <taxon>Tylenchina</taxon>
        <taxon>Tylenchomorpha</taxon>
        <taxon>Sphaerularioidea</taxon>
        <taxon>Anguinidae</taxon>
        <taxon>Anguininae</taxon>
        <taxon>Ditylenchus</taxon>
    </lineage>
</organism>
<keyword evidence="1" id="KW-1185">Reference proteome</keyword>
<dbReference type="InterPro" id="IPR035979">
    <property type="entry name" value="RBD_domain_sf"/>
</dbReference>
<dbReference type="Proteomes" id="UP000887574">
    <property type="component" value="Unplaced"/>
</dbReference>